<evidence type="ECO:0000256" key="2">
    <source>
        <dbReference type="ARBA" id="ARBA00023315"/>
    </source>
</evidence>
<evidence type="ECO:0000313" key="5">
    <source>
        <dbReference type="Proteomes" id="UP000229681"/>
    </source>
</evidence>
<evidence type="ECO:0000259" key="3">
    <source>
        <dbReference type="PROSITE" id="PS51186"/>
    </source>
</evidence>
<dbReference type="SUPFAM" id="SSF55729">
    <property type="entry name" value="Acyl-CoA N-acyltransferases (Nat)"/>
    <property type="match status" value="1"/>
</dbReference>
<organism evidence="4 5">
    <name type="scientific">Candidatus Thermofonsia Clade 1 bacterium</name>
    <dbReference type="NCBI Taxonomy" id="2364210"/>
    <lineage>
        <taxon>Bacteria</taxon>
        <taxon>Bacillati</taxon>
        <taxon>Chloroflexota</taxon>
        <taxon>Candidatus Thermofontia</taxon>
        <taxon>Candidatus Thermofonsia Clade 1</taxon>
    </lineage>
</organism>
<dbReference type="InterPro" id="IPR000182">
    <property type="entry name" value="GNAT_dom"/>
</dbReference>
<keyword evidence="1" id="KW-0808">Transferase</keyword>
<dbReference type="PROSITE" id="PS51186">
    <property type="entry name" value="GNAT"/>
    <property type="match status" value="1"/>
</dbReference>
<dbReference type="Pfam" id="PF00583">
    <property type="entry name" value="Acetyltransf_1"/>
    <property type="match status" value="1"/>
</dbReference>
<dbReference type="EMBL" id="PGTM01000200">
    <property type="protein sequence ID" value="PJF35146.1"/>
    <property type="molecule type" value="Genomic_DNA"/>
</dbReference>
<comment type="caution">
    <text evidence="4">The sequence shown here is derived from an EMBL/GenBank/DDBJ whole genome shotgun (WGS) entry which is preliminary data.</text>
</comment>
<sequence>MVSIASLSIRAAAPDDLPACLALDLSYETDYVWQIDVRGDESGAIAISLRTARLPRAMRVSYPRSRALLNAALTWDSAFGAFLVAEKGGALCGYLLLRFEPERSAAWIAELGVDAASRRRKIGTALLNAAYAQAQARGLRHLSIETQTKNYPAICFCQRNGLSFCGYNDLYFANGDVALFFGQTVRL</sequence>
<dbReference type="Proteomes" id="UP000229681">
    <property type="component" value="Unassembled WGS sequence"/>
</dbReference>
<dbReference type="InterPro" id="IPR016181">
    <property type="entry name" value="Acyl_CoA_acyltransferase"/>
</dbReference>
<accession>A0A2M8PC83</accession>
<evidence type="ECO:0000256" key="1">
    <source>
        <dbReference type="ARBA" id="ARBA00022679"/>
    </source>
</evidence>
<reference evidence="4 5" key="1">
    <citation type="submission" date="2017-11" db="EMBL/GenBank/DDBJ databases">
        <title>Evolution of Phototrophy in the Chloroflexi Phylum Driven by Horizontal Gene Transfer.</title>
        <authorList>
            <person name="Ward L.M."/>
            <person name="Hemp J."/>
            <person name="Shih P.M."/>
            <person name="Mcglynn S.E."/>
            <person name="Fischer W."/>
        </authorList>
    </citation>
    <scope>NUCLEOTIDE SEQUENCE [LARGE SCALE GENOMIC DNA]</scope>
    <source>
        <strain evidence="4">JP3_13</strain>
    </source>
</reference>
<evidence type="ECO:0000313" key="4">
    <source>
        <dbReference type="EMBL" id="PJF35146.1"/>
    </source>
</evidence>
<dbReference type="GO" id="GO:0016747">
    <property type="term" value="F:acyltransferase activity, transferring groups other than amino-acyl groups"/>
    <property type="evidence" value="ECO:0007669"/>
    <property type="project" value="InterPro"/>
</dbReference>
<dbReference type="Gene3D" id="3.40.630.30">
    <property type="match status" value="1"/>
</dbReference>
<keyword evidence="2" id="KW-0012">Acyltransferase</keyword>
<proteinExistence type="predicted"/>
<dbReference type="InterPro" id="IPR050832">
    <property type="entry name" value="Bact_Acetyltransf"/>
</dbReference>
<dbReference type="PANTHER" id="PTHR43877">
    <property type="entry name" value="AMINOALKYLPHOSPHONATE N-ACETYLTRANSFERASE-RELATED-RELATED"/>
    <property type="match status" value="1"/>
</dbReference>
<dbReference type="AlphaFoldDB" id="A0A2M8PC83"/>
<gene>
    <name evidence="4" type="ORF">CUN49_12075</name>
</gene>
<name>A0A2M8PC83_9CHLR</name>
<dbReference type="CDD" id="cd04301">
    <property type="entry name" value="NAT_SF"/>
    <property type="match status" value="1"/>
</dbReference>
<feature type="domain" description="N-acetyltransferase" evidence="3">
    <location>
        <begin position="7"/>
        <end position="186"/>
    </location>
</feature>
<protein>
    <recommendedName>
        <fullName evidence="3">N-acetyltransferase domain-containing protein</fullName>
    </recommendedName>
</protein>